<dbReference type="InterPro" id="IPR048666">
    <property type="entry name" value="RedAm-like_C"/>
</dbReference>
<feature type="domain" description="NADPH-dependent reductive aminase-like C-terminal" evidence="4">
    <location>
        <begin position="171"/>
        <end position="297"/>
    </location>
</feature>
<sequence length="309" mass="31937">MTNPAASPTQAPAAAVAGLGPMGSALARAFLAGGVPTTVWNRTRAKADALAPEGAGVAADLASAVGSARTLVTCLRDHRSTRELLESLPAEALTERTAVVLASSTPAEARETQAWADARGLDLLIGAIMVPTPLIGTENSLILYSGRKELLERSRPTLEVLAPRSEYVGDDPGMASLLDTGMLDVFFAGMTGFLHASAMATAQGSAAADFAPWAKEMLAILPATFDGLAAAVDAGEHPGHEDNLAMELAALGHIVHTSRESGLDSRLPELMHGLARTAVERGHGADGWSRVVDMLRKAPAPEPETAQAG</sequence>
<dbReference type="Gene3D" id="3.40.50.720">
    <property type="entry name" value="NAD(P)-binding Rossmann-like Domain"/>
    <property type="match status" value="1"/>
</dbReference>
<accession>A0ABW3BK06</accession>
<dbReference type="Proteomes" id="UP001596956">
    <property type="component" value="Unassembled WGS sequence"/>
</dbReference>
<evidence type="ECO:0000256" key="2">
    <source>
        <dbReference type="ARBA" id="ARBA00023002"/>
    </source>
</evidence>
<keyword evidence="2 5" id="KW-0560">Oxidoreductase</keyword>
<dbReference type="InterPro" id="IPR051265">
    <property type="entry name" value="HIBADH-related_NP60_sf"/>
</dbReference>
<evidence type="ECO:0000259" key="3">
    <source>
        <dbReference type="Pfam" id="PF03446"/>
    </source>
</evidence>
<dbReference type="InterPro" id="IPR006115">
    <property type="entry name" value="6PGDH_NADP-bd"/>
</dbReference>
<dbReference type="GO" id="GO:0016491">
    <property type="term" value="F:oxidoreductase activity"/>
    <property type="evidence" value="ECO:0007669"/>
    <property type="project" value="UniProtKB-KW"/>
</dbReference>
<feature type="domain" description="6-phosphogluconate dehydrogenase NADP-binding" evidence="3">
    <location>
        <begin position="15"/>
        <end position="169"/>
    </location>
</feature>
<dbReference type="PIRSF" id="PIRSF000103">
    <property type="entry name" value="HIBADH"/>
    <property type="match status" value="1"/>
</dbReference>
<protein>
    <submittedName>
        <fullName evidence="5">NAD(P)-dependent oxidoreductase</fullName>
        <ecNumber evidence="5">1.1.-.-</ecNumber>
    </submittedName>
</protein>
<name>A0ABW3BK06_9ACTN</name>
<proteinExistence type="inferred from homology"/>
<comment type="similarity">
    <text evidence="1">Belongs to the HIBADH-related family.</text>
</comment>
<gene>
    <name evidence="5" type="ORF">ACFQZU_20035</name>
</gene>
<dbReference type="Gene3D" id="1.10.1040.10">
    <property type="entry name" value="N-(1-d-carboxylethyl)-l-norvaline Dehydrogenase, domain 2"/>
    <property type="match status" value="1"/>
</dbReference>
<dbReference type="Pfam" id="PF03446">
    <property type="entry name" value="NAD_binding_2"/>
    <property type="match status" value="1"/>
</dbReference>
<organism evidence="5 6">
    <name type="scientific">Streptomonospora algeriensis</name>
    <dbReference type="NCBI Taxonomy" id="995084"/>
    <lineage>
        <taxon>Bacteria</taxon>
        <taxon>Bacillati</taxon>
        <taxon>Actinomycetota</taxon>
        <taxon>Actinomycetes</taxon>
        <taxon>Streptosporangiales</taxon>
        <taxon>Nocardiopsidaceae</taxon>
        <taxon>Streptomonospora</taxon>
    </lineage>
</organism>
<comment type="caution">
    <text evidence="5">The sequence shown here is derived from an EMBL/GenBank/DDBJ whole genome shotgun (WGS) entry which is preliminary data.</text>
</comment>
<dbReference type="InterPro" id="IPR015815">
    <property type="entry name" value="HIBADH-related"/>
</dbReference>
<dbReference type="EC" id="1.1.-.-" evidence="5"/>
<dbReference type="PANTHER" id="PTHR43580:SF2">
    <property type="entry name" value="CYTOKINE-LIKE NUCLEAR FACTOR N-PAC"/>
    <property type="match status" value="1"/>
</dbReference>
<keyword evidence="6" id="KW-1185">Reference proteome</keyword>
<dbReference type="Pfam" id="PF21761">
    <property type="entry name" value="RedAm-like_C"/>
    <property type="match status" value="1"/>
</dbReference>
<evidence type="ECO:0000256" key="1">
    <source>
        <dbReference type="ARBA" id="ARBA00009080"/>
    </source>
</evidence>
<dbReference type="InterPro" id="IPR036291">
    <property type="entry name" value="NAD(P)-bd_dom_sf"/>
</dbReference>
<reference evidence="6" key="1">
    <citation type="journal article" date="2019" name="Int. J. Syst. Evol. Microbiol.">
        <title>The Global Catalogue of Microorganisms (GCM) 10K type strain sequencing project: providing services to taxonomists for standard genome sequencing and annotation.</title>
        <authorList>
            <consortium name="The Broad Institute Genomics Platform"/>
            <consortium name="The Broad Institute Genome Sequencing Center for Infectious Disease"/>
            <person name="Wu L."/>
            <person name="Ma J."/>
        </authorList>
    </citation>
    <scope>NUCLEOTIDE SEQUENCE [LARGE SCALE GENOMIC DNA]</scope>
    <source>
        <strain evidence="6">CCUG 63369</strain>
    </source>
</reference>
<evidence type="ECO:0000313" key="6">
    <source>
        <dbReference type="Proteomes" id="UP001596956"/>
    </source>
</evidence>
<dbReference type="SUPFAM" id="SSF51735">
    <property type="entry name" value="NAD(P)-binding Rossmann-fold domains"/>
    <property type="match status" value="1"/>
</dbReference>
<evidence type="ECO:0000313" key="5">
    <source>
        <dbReference type="EMBL" id="MFD0803588.1"/>
    </source>
</evidence>
<evidence type="ECO:0000259" key="4">
    <source>
        <dbReference type="Pfam" id="PF21761"/>
    </source>
</evidence>
<dbReference type="EMBL" id="JBHTHR010000990">
    <property type="protein sequence ID" value="MFD0803588.1"/>
    <property type="molecule type" value="Genomic_DNA"/>
</dbReference>
<dbReference type="PANTHER" id="PTHR43580">
    <property type="entry name" value="OXIDOREDUCTASE GLYR1-RELATED"/>
    <property type="match status" value="1"/>
</dbReference>
<dbReference type="InterPro" id="IPR013328">
    <property type="entry name" value="6PGD_dom2"/>
</dbReference>